<dbReference type="GO" id="GO:0003700">
    <property type="term" value="F:DNA-binding transcription factor activity"/>
    <property type="evidence" value="ECO:0007669"/>
    <property type="project" value="TreeGrafter"/>
</dbReference>
<evidence type="ECO:0000256" key="2">
    <source>
        <dbReference type="ARBA" id="ARBA00023125"/>
    </source>
</evidence>
<name>A0A417Y9I1_9ACTN</name>
<dbReference type="PROSITE" id="PS51077">
    <property type="entry name" value="HTH_ICLR"/>
    <property type="match status" value="1"/>
</dbReference>
<gene>
    <name evidence="6" type="ORF">D0Z08_00115</name>
</gene>
<dbReference type="InterPro" id="IPR014757">
    <property type="entry name" value="Tscrpt_reg_IclR_C"/>
</dbReference>
<dbReference type="InterPro" id="IPR029016">
    <property type="entry name" value="GAF-like_dom_sf"/>
</dbReference>
<dbReference type="SMART" id="SM00346">
    <property type="entry name" value="HTH_ICLR"/>
    <property type="match status" value="1"/>
</dbReference>
<sequence>MAGNRLEPGRSTASRLLSVLDVFSIKAEELSLVEIADRAAMPVATTYRLLGELTKWGALERLPNRRYRVGLRLWEVGSLAPRQRDLREVSRPFMQDLYEATHENVQVGVPEGNEVLIVEMVSGRSAVPTVTRVGGRLPLHATAVGKVTLAFSDPDLLARTLQQGLPKLAPRTLTMPRMLIQAVEQARQNHFAFAVEEMTRGASSVASPVLARDGTLIAAIALVVRASADLGRLAPAVRTSALALSRELQRTR</sequence>
<dbReference type="RefSeq" id="WP_118921494.1">
    <property type="nucleotide sequence ID" value="NZ_QXGH01000001.1"/>
</dbReference>
<dbReference type="GO" id="GO:0003677">
    <property type="term" value="F:DNA binding"/>
    <property type="evidence" value="ECO:0007669"/>
    <property type="project" value="UniProtKB-KW"/>
</dbReference>
<dbReference type="GO" id="GO:0045892">
    <property type="term" value="P:negative regulation of DNA-templated transcription"/>
    <property type="evidence" value="ECO:0007669"/>
    <property type="project" value="TreeGrafter"/>
</dbReference>
<dbReference type="InterPro" id="IPR036388">
    <property type="entry name" value="WH-like_DNA-bd_sf"/>
</dbReference>
<dbReference type="Proteomes" id="UP000283644">
    <property type="component" value="Unassembled WGS sequence"/>
</dbReference>
<evidence type="ECO:0000313" key="6">
    <source>
        <dbReference type="EMBL" id="RHW29186.1"/>
    </source>
</evidence>
<accession>A0A417Y9I1</accession>
<dbReference type="InterPro" id="IPR050707">
    <property type="entry name" value="HTH_MetabolicPath_Reg"/>
</dbReference>
<feature type="domain" description="HTH iclR-type" evidence="4">
    <location>
        <begin position="10"/>
        <end position="71"/>
    </location>
</feature>
<dbReference type="AlphaFoldDB" id="A0A417Y9I1"/>
<evidence type="ECO:0000259" key="4">
    <source>
        <dbReference type="PROSITE" id="PS51077"/>
    </source>
</evidence>
<dbReference type="Pfam" id="PF01614">
    <property type="entry name" value="IclR_C"/>
    <property type="match status" value="1"/>
</dbReference>
<dbReference type="PROSITE" id="PS51078">
    <property type="entry name" value="ICLR_ED"/>
    <property type="match status" value="1"/>
</dbReference>
<dbReference type="SUPFAM" id="SSF46785">
    <property type="entry name" value="Winged helix' DNA-binding domain"/>
    <property type="match status" value="1"/>
</dbReference>
<keyword evidence="2" id="KW-0238">DNA-binding</keyword>
<dbReference type="Pfam" id="PF09339">
    <property type="entry name" value="HTH_IclR"/>
    <property type="match status" value="1"/>
</dbReference>
<dbReference type="Gene3D" id="3.30.450.40">
    <property type="match status" value="1"/>
</dbReference>
<evidence type="ECO:0000313" key="7">
    <source>
        <dbReference type="Proteomes" id="UP000283644"/>
    </source>
</evidence>
<evidence type="ECO:0000256" key="3">
    <source>
        <dbReference type="ARBA" id="ARBA00023163"/>
    </source>
</evidence>
<comment type="caution">
    <text evidence="6">The sequence shown here is derived from an EMBL/GenBank/DDBJ whole genome shotgun (WGS) entry which is preliminary data.</text>
</comment>
<dbReference type="PANTHER" id="PTHR30136">
    <property type="entry name" value="HELIX-TURN-HELIX TRANSCRIPTIONAL REGULATOR, ICLR FAMILY"/>
    <property type="match status" value="1"/>
</dbReference>
<dbReference type="OrthoDB" id="9807558at2"/>
<feature type="domain" description="IclR-ED" evidence="5">
    <location>
        <begin position="72"/>
        <end position="250"/>
    </location>
</feature>
<evidence type="ECO:0000256" key="1">
    <source>
        <dbReference type="ARBA" id="ARBA00023015"/>
    </source>
</evidence>
<proteinExistence type="predicted"/>
<keyword evidence="1" id="KW-0805">Transcription regulation</keyword>
<dbReference type="Gene3D" id="1.10.10.10">
    <property type="entry name" value="Winged helix-like DNA-binding domain superfamily/Winged helix DNA-binding domain"/>
    <property type="match status" value="1"/>
</dbReference>
<reference evidence="6 7" key="1">
    <citation type="submission" date="2018-09" db="EMBL/GenBank/DDBJ databases">
        <title>Genome sequencing of Nocardioides immobilis CCTCC AB 2017083 for comparison to Nocardioides silvaticus.</title>
        <authorList>
            <person name="Li C."/>
            <person name="Wang G."/>
        </authorList>
    </citation>
    <scope>NUCLEOTIDE SEQUENCE [LARGE SCALE GENOMIC DNA]</scope>
    <source>
        <strain evidence="6 7">CCTCC AB 2017083</strain>
    </source>
</reference>
<organism evidence="6 7">
    <name type="scientific">Nocardioides immobilis</name>
    <dbReference type="NCBI Taxonomy" id="2049295"/>
    <lineage>
        <taxon>Bacteria</taxon>
        <taxon>Bacillati</taxon>
        <taxon>Actinomycetota</taxon>
        <taxon>Actinomycetes</taxon>
        <taxon>Propionibacteriales</taxon>
        <taxon>Nocardioidaceae</taxon>
        <taxon>Nocardioides</taxon>
    </lineage>
</organism>
<dbReference type="InterPro" id="IPR005471">
    <property type="entry name" value="Tscrpt_reg_IclR_N"/>
</dbReference>
<evidence type="ECO:0000259" key="5">
    <source>
        <dbReference type="PROSITE" id="PS51078"/>
    </source>
</evidence>
<keyword evidence="3" id="KW-0804">Transcription</keyword>
<keyword evidence="7" id="KW-1185">Reference proteome</keyword>
<dbReference type="SUPFAM" id="SSF55781">
    <property type="entry name" value="GAF domain-like"/>
    <property type="match status" value="1"/>
</dbReference>
<protein>
    <submittedName>
        <fullName evidence="6">IclR family transcriptional regulator</fullName>
    </submittedName>
</protein>
<dbReference type="InterPro" id="IPR036390">
    <property type="entry name" value="WH_DNA-bd_sf"/>
</dbReference>
<dbReference type="EMBL" id="QXGH01000001">
    <property type="protein sequence ID" value="RHW29186.1"/>
    <property type="molecule type" value="Genomic_DNA"/>
</dbReference>
<dbReference type="PANTHER" id="PTHR30136:SF24">
    <property type="entry name" value="HTH-TYPE TRANSCRIPTIONAL REPRESSOR ALLR"/>
    <property type="match status" value="1"/>
</dbReference>